<protein>
    <submittedName>
        <fullName evidence="14">TonB-dependent receptor</fullName>
    </submittedName>
</protein>
<dbReference type="SUPFAM" id="SSF56935">
    <property type="entry name" value="Porins"/>
    <property type="match status" value="1"/>
</dbReference>
<keyword evidence="7 8" id="KW-0998">Cell outer membrane</keyword>
<evidence type="ECO:0000256" key="2">
    <source>
        <dbReference type="ARBA" id="ARBA00022448"/>
    </source>
</evidence>
<name>A0A2S7U9E5_9FLAO</name>
<dbReference type="PROSITE" id="PS51257">
    <property type="entry name" value="PROKAR_LIPOPROTEIN"/>
    <property type="match status" value="1"/>
</dbReference>
<dbReference type="EMBL" id="MTPW01000001">
    <property type="protein sequence ID" value="PQJ31240.1"/>
    <property type="molecule type" value="Genomic_DNA"/>
</dbReference>
<dbReference type="Gene3D" id="2.60.40.1120">
    <property type="entry name" value="Carboxypeptidase-like, regulatory domain"/>
    <property type="match status" value="1"/>
</dbReference>
<dbReference type="InterPro" id="IPR036942">
    <property type="entry name" value="Beta-barrel_TonB_sf"/>
</dbReference>
<feature type="domain" description="TonB-dependent receptor plug" evidence="13">
    <location>
        <begin position="133"/>
        <end position="230"/>
    </location>
</feature>
<dbReference type="InterPro" id="IPR012910">
    <property type="entry name" value="Plug_dom"/>
</dbReference>
<proteinExistence type="inferred from homology"/>
<dbReference type="InterPro" id="IPR039426">
    <property type="entry name" value="TonB-dep_rcpt-like"/>
</dbReference>
<dbReference type="PANTHER" id="PTHR40980:SF5">
    <property type="entry name" value="TONB-DEPENDENT RECEPTOR"/>
    <property type="match status" value="1"/>
</dbReference>
<evidence type="ECO:0000313" key="14">
    <source>
        <dbReference type="EMBL" id="PQJ31240.1"/>
    </source>
</evidence>
<dbReference type="AlphaFoldDB" id="A0A2S7U9E5"/>
<dbReference type="Gene3D" id="2.170.130.10">
    <property type="entry name" value="TonB-dependent receptor, plug domain"/>
    <property type="match status" value="1"/>
</dbReference>
<dbReference type="Pfam" id="PF13715">
    <property type="entry name" value="CarbopepD_reg_2"/>
    <property type="match status" value="1"/>
</dbReference>
<keyword evidence="15" id="KW-1185">Reference proteome</keyword>
<evidence type="ECO:0000256" key="11">
    <source>
        <dbReference type="SAM" id="SignalP"/>
    </source>
</evidence>
<reference evidence="14 15" key="1">
    <citation type="submission" date="2017-01" db="EMBL/GenBank/DDBJ databases">
        <title>Trade-off between light-utilization and light-protection in marine flavobacteria.</title>
        <authorList>
            <person name="Kumagai Y."/>
            <person name="Yoshizawa S."/>
            <person name="Kogure K."/>
            <person name="Iwasaki W."/>
        </authorList>
    </citation>
    <scope>NUCLEOTIDE SEQUENCE [LARGE SCALE GENOMIC DNA]</scope>
    <source>
        <strain evidence="14 15">KCTC 32109</strain>
    </source>
</reference>
<evidence type="ECO:0000256" key="10">
    <source>
        <dbReference type="SAM" id="MobiDB-lite"/>
    </source>
</evidence>
<evidence type="ECO:0000256" key="6">
    <source>
        <dbReference type="ARBA" id="ARBA00023136"/>
    </source>
</evidence>
<feature type="domain" description="TonB-dependent receptor-like beta-barrel" evidence="12">
    <location>
        <begin position="444"/>
        <end position="902"/>
    </location>
</feature>
<dbReference type="PANTHER" id="PTHR40980">
    <property type="entry name" value="PLUG DOMAIN-CONTAINING PROTEIN"/>
    <property type="match status" value="1"/>
</dbReference>
<evidence type="ECO:0000256" key="8">
    <source>
        <dbReference type="PROSITE-ProRule" id="PRU01360"/>
    </source>
</evidence>
<keyword evidence="4 8" id="KW-0812">Transmembrane</keyword>
<gene>
    <name evidence="14" type="ORF">BST92_04560</name>
</gene>
<keyword evidence="6 8" id="KW-0472">Membrane</keyword>
<comment type="caution">
    <text evidence="14">The sequence shown here is derived from an EMBL/GenBank/DDBJ whole genome shotgun (WGS) entry which is preliminary data.</text>
</comment>
<dbReference type="Pfam" id="PF07715">
    <property type="entry name" value="Plug"/>
    <property type="match status" value="1"/>
</dbReference>
<keyword evidence="2 8" id="KW-0813">Transport</keyword>
<sequence length="938" mass="104387">MLHFNKSVFCFFIILSCCLSFGQTGTLTGKILDGDFDDVLSFANVTVKNTNYGASTDFDGKYSINMEPGTYTVVYSFVGYSSKEITDVVIKAGEVTIVDVTLNASAAALDDIVITVTRRQNSEKAVLEVQKNSTVVLDGLSSETIKKAGSSSVASAVKAVPGVSVQDGKFVYVRGLGDRYTKTLLNGMEVPGLDPDKNALQLDIFPTGVLENLQVKKSSTADLTADFTGGIVDILTKDIPSSEEYSLSFSLGYNPDMHFNDDYLSYNGGDTDFLGFDDGTRDSPIAAGTNIPLLQQDGSLVRELTQRFNPELAAMREKSFMNFGFSFSGGNKYKFDSGNSLGFTASLAYKNDTDFYENFVDGQIFRKNADTSVLTPTVDRSQQGAVGVNNILLNGLLGLTYKTEFSKYRINVLHIQNGESNAALITQQNAERSSNQIKKDVLTYTERALTNVLLSGEHNNKDGSWNTEWKISPTLSRVDDKDFRTTPFRIDGSTATIEPSEAGDPTRLYRELQELNLASRIDFTRKHQLFNESAKLKFGAGFTYKNRDFSVDQYSFILQNFQSSNFNGDPNEILAPDNIYDPNTGSGVAVRSDFNITNNFDSQITIGSAYISDEFQLTNRLKTILGVRFEKFDLTYNGQNQQGQVFDNEKFIDKADVFPSLNLIYDLNEDSNFKLRGSFSITTARPSFKEASEAEIFDPISNFFFIGNRDIQPTYINNFDVRLEKYGEGSDFYAISTFYKDFKDPIELSFIREAEGQFTPLNLGNATVLGAEIELRKNLGFVPALKNFNATLNVSIIDSNQNYSEDEENNRRDTLRDGQTLDDTRPLQGQSPYLVNAGLVYETESDLRIGAFFNVQGRTLEIVGSGDIPDVYTLPFNSLNFTANKTFGETVKHSIGFKIDNILGDDRESEYEFFGTENRTFSFRSPQTTLSLNYGIKF</sequence>
<evidence type="ECO:0000256" key="7">
    <source>
        <dbReference type="ARBA" id="ARBA00023237"/>
    </source>
</evidence>
<dbReference type="OrthoDB" id="9768470at2"/>
<evidence type="ECO:0000256" key="4">
    <source>
        <dbReference type="ARBA" id="ARBA00022692"/>
    </source>
</evidence>
<keyword evidence="5 9" id="KW-0798">TonB box</keyword>
<dbReference type="SUPFAM" id="SSF49464">
    <property type="entry name" value="Carboxypeptidase regulatory domain-like"/>
    <property type="match status" value="1"/>
</dbReference>
<dbReference type="InterPro" id="IPR000531">
    <property type="entry name" value="Beta-barrel_TonB"/>
</dbReference>
<feature type="chain" id="PRO_5015474206" evidence="11">
    <location>
        <begin position="23"/>
        <end position="938"/>
    </location>
</feature>
<comment type="similarity">
    <text evidence="8 9">Belongs to the TonB-dependent receptor family.</text>
</comment>
<feature type="signal peptide" evidence="11">
    <location>
        <begin position="1"/>
        <end position="22"/>
    </location>
</feature>
<dbReference type="InterPro" id="IPR037066">
    <property type="entry name" value="Plug_dom_sf"/>
</dbReference>
<comment type="subcellular location">
    <subcellularLocation>
        <location evidence="1 8">Cell outer membrane</location>
        <topology evidence="1 8">Multi-pass membrane protein</topology>
    </subcellularLocation>
</comment>
<accession>A0A2S7U9E5</accession>
<evidence type="ECO:0000256" key="3">
    <source>
        <dbReference type="ARBA" id="ARBA00022452"/>
    </source>
</evidence>
<dbReference type="Gene3D" id="2.40.170.20">
    <property type="entry name" value="TonB-dependent receptor, beta-barrel domain"/>
    <property type="match status" value="1"/>
</dbReference>
<evidence type="ECO:0000259" key="12">
    <source>
        <dbReference type="Pfam" id="PF00593"/>
    </source>
</evidence>
<evidence type="ECO:0000259" key="13">
    <source>
        <dbReference type="Pfam" id="PF07715"/>
    </source>
</evidence>
<evidence type="ECO:0000256" key="1">
    <source>
        <dbReference type="ARBA" id="ARBA00004571"/>
    </source>
</evidence>
<evidence type="ECO:0000256" key="9">
    <source>
        <dbReference type="RuleBase" id="RU003357"/>
    </source>
</evidence>
<evidence type="ECO:0000313" key="15">
    <source>
        <dbReference type="Proteomes" id="UP000239747"/>
    </source>
</evidence>
<dbReference type="Pfam" id="PF00593">
    <property type="entry name" value="TonB_dep_Rec_b-barrel"/>
    <property type="match status" value="1"/>
</dbReference>
<dbReference type="Proteomes" id="UP000239747">
    <property type="component" value="Unassembled WGS sequence"/>
</dbReference>
<evidence type="ECO:0000256" key="5">
    <source>
        <dbReference type="ARBA" id="ARBA00023077"/>
    </source>
</evidence>
<dbReference type="PROSITE" id="PS52016">
    <property type="entry name" value="TONB_DEPENDENT_REC_3"/>
    <property type="match status" value="1"/>
</dbReference>
<keyword evidence="14" id="KW-0675">Receptor</keyword>
<organism evidence="14 15">
    <name type="scientific">Nonlabens arenilitoris</name>
    <dbReference type="NCBI Taxonomy" id="1217969"/>
    <lineage>
        <taxon>Bacteria</taxon>
        <taxon>Pseudomonadati</taxon>
        <taxon>Bacteroidota</taxon>
        <taxon>Flavobacteriia</taxon>
        <taxon>Flavobacteriales</taxon>
        <taxon>Flavobacteriaceae</taxon>
        <taxon>Nonlabens</taxon>
    </lineage>
</organism>
<keyword evidence="11" id="KW-0732">Signal</keyword>
<keyword evidence="3 8" id="KW-1134">Transmembrane beta strand</keyword>
<feature type="region of interest" description="Disordered" evidence="10">
    <location>
        <begin position="803"/>
        <end position="827"/>
    </location>
</feature>
<dbReference type="InterPro" id="IPR008969">
    <property type="entry name" value="CarboxyPept-like_regulatory"/>
</dbReference>
<dbReference type="GO" id="GO:0009279">
    <property type="term" value="C:cell outer membrane"/>
    <property type="evidence" value="ECO:0007669"/>
    <property type="project" value="UniProtKB-SubCell"/>
</dbReference>